<keyword evidence="1 4" id="KW-0808">Transferase</keyword>
<dbReference type="PROSITE" id="PS51186">
    <property type="entry name" value="GNAT"/>
    <property type="match status" value="2"/>
</dbReference>
<dbReference type="GO" id="GO:0016747">
    <property type="term" value="F:acyltransferase activity, transferring groups other than amino-acyl groups"/>
    <property type="evidence" value="ECO:0007669"/>
    <property type="project" value="InterPro"/>
</dbReference>
<evidence type="ECO:0000313" key="4">
    <source>
        <dbReference type="EMBL" id="PSM38597.1"/>
    </source>
</evidence>
<evidence type="ECO:0000256" key="2">
    <source>
        <dbReference type="ARBA" id="ARBA00023315"/>
    </source>
</evidence>
<protein>
    <submittedName>
        <fullName evidence="4">GNAT family N-acetyltransferase</fullName>
    </submittedName>
</protein>
<organism evidence="4 5">
    <name type="scientific">Streptomyces dioscori</name>
    <dbReference type="NCBI Taxonomy" id="2109333"/>
    <lineage>
        <taxon>Bacteria</taxon>
        <taxon>Bacillati</taxon>
        <taxon>Actinomycetota</taxon>
        <taxon>Actinomycetes</taxon>
        <taxon>Kitasatosporales</taxon>
        <taxon>Streptomycetaceae</taxon>
        <taxon>Streptomyces</taxon>
        <taxon>Streptomyces aurantiacus group</taxon>
    </lineage>
</organism>
<evidence type="ECO:0000259" key="3">
    <source>
        <dbReference type="PROSITE" id="PS51186"/>
    </source>
</evidence>
<dbReference type="RefSeq" id="WP_107021140.1">
    <property type="nucleotide sequence ID" value="NZ_KZ679055.1"/>
</dbReference>
<dbReference type="PANTHER" id="PTHR43877">
    <property type="entry name" value="AMINOALKYLPHOSPHONATE N-ACETYLTRANSFERASE-RELATED-RELATED"/>
    <property type="match status" value="1"/>
</dbReference>
<accession>A0A2P8PX72</accession>
<dbReference type="CDD" id="cd04301">
    <property type="entry name" value="NAT_SF"/>
    <property type="match status" value="1"/>
</dbReference>
<dbReference type="AlphaFoldDB" id="A0A2P8PX72"/>
<feature type="domain" description="N-acetyltransferase" evidence="3">
    <location>
        <begin position="3"/>
        <end position="158"/>
    </location>
</feature>
<dbReference type="InterPro" id="IPR000182">
    <property type="entry name" value="GNAT_dom"/>
</dbReference>
<evidence type="ECO:0000256" key="1">
    <source>
        <dbReference type="ARBA" id="ARBA00022679"/>
    </source>
</evidence>
<dbReference type="InterPro" id="IPR016181">
    <property type="entry name" value="Acyl_CoA_acyltransferase"/>
</dbReference>
<dbReference type="SUPFAM" id="SSF55729">
    <property type="entry name" value="Acyl-CoA N-acyltransferases (Nat)"/>
    <property type="match status" value="2"/>
</dbReference>
<gene>
    <name evidence="4" type="ORF">C6Y14_36250</name>
</gene>
<reference evidence="4 5" key="1">
    <citation type="submission" date="2018-03" db="EMBL/GenBank/DDBJ databases">
        <title>Streptomyces dioscori sp. nov., a novel endophytic actinobacterium isolated from bulbil of Dioscorea bulbifera L.</title>
        <authorList>
            <person name="Zhikuan W."/>
        </authorList>
    </citation>
    <scope>NUCLEOTIDE SEQUENCE [LARGE SCALE GENOMIC DNA]</scope>
    <source>
        <strain evidence="4 5">A217</strain>
    </source>
</reference>
<proteinExistence type="predicted"/>
<keyword evidence="5" id="KW-1185">Reference proteome</keyword>
<dbReference type="PANTHER" id="PTHR43877:SF1">
    <property type="entry name" value="ACETYLTRANSFERASE"/>
    <property type="match status" value="1"/>
</dbReference>
<dbReference type="OrthoDB" id="4119890at2"/>
<dbReference type="EMBL" id="PYBJ01000029">
    <property type="protein sequence ID" value="PSM38597.1"/>
    <property type="molecule type" value="Genomic_DNA"/>
</dbReference>
<sequence length="309" mass="33999">MTVIVRDLRTEDAEDAEGFSHIRRLALPYMLSTPQSVLHDVTHAHPDAHFRPLVAEEDGELIGTAHTGVVYDSPQPGQAYLNVYVHPGRRGRGAGTLLVRTAEEHLAEVSATKLFAWVLDEPANRSFAERRGYRASRSAHFLRLDLAHSPLPPRPQAPAGVELRTAADYADDPRPLFELDAETLADEPSDIAHEFTDYEAWLKETWHHPLLSQELTSVAVVDGRPAAFSAARTDGRTRYGTVMTGTARAHRGRGLAKLAKADSLHRARAAGFTEAFTGNDSGNGPMLAINKWFGYEICATEVQHVRELG</sequence>
<dbReference type="Proteomes" id="UP000240429">
    <property type="component" value="Unassembled WGS sequence"/>
</dbReference>
<keyword evidence="2" id="KW-0012">Acyltransferase</keyword>
<comment type="caution">
    <text evidence="4">The sequence shown here is derived from an EMBL/GenBank/DDBJ whole genome shotgun (WGS) entry which is preliminary data.</text>
</comment>
<feature type="domain" description="N-acetyltransferase" evidence="3">
    <location>
        <begin position="161"/>
        <end position="309"/>
    </location>
</feature>
<name>A0A2P8PX72_9ACTN</name>
<dbReference type="Pfam" id="PF00583">
    <property type="entry name" value="Acetyltransf_1"/>
    <property type="match status" value="2"/>
</dbReference>
<dbReference type="Gene3D" id="3.40.630.30">
    <property type="match status" value="1"/>
</dbReference>
<dbReference type="InterPro" id="IPR050832">
    <property type="entry name" value="Bact_Acetyltransf"/>
</dbReference>
<evidence type="ECO:0000313" key="5">
    <source>
        <dbReference type="Proteomes" id="UP000240429"/>
    </source>
</evidence>